<keyword evidence="1" id="KW-0732">Signal</keyword>
<dbReference type="EMBL" id="PZKE01000004">
    <property type="protein sequence ID" value="PTE15398.1"/>
    <property type="molecule type" value="Genomic_DNA"/>
</dbReference>
<evidence type="ECO:0000313" key="2">
    <source>
        <dbReference type="EMBL" id="PTE15398.1"/>
    </source>
</evidence>
<dbReference type="Proteomes" id="UP000241362">
    <property type="component" value="Unassembled WGS sequence"/>
</dbReference>
<sequence>MLRRLALTLTLLSVPLAGQAEDAPVLATYWANSGSLPPEYAWDVSVTILADGHLTLKHCKGYETEGPACKTRKATVGADALAGIRAAVTEQGLDRKPARKEEDIPVGGGASGGAVYLDGQKINLPAFPAKADIPRVNAVLTAITAAIPQRLRNRFLKDT</sequence>
<dbReference type="RefSeq" id="WP_107672647.1">
    <property type="nucleotide sequence ID" value="NZ_PZKE01000004.1"/>
</dbReference>
<evidence type="ECO:0000256" key="1">
    <source>
        <dbReference type="SAM" id="SignalP"/>
    </source>
</evidence>
<dbReference type="AlphaFoldDB" id="A0A2T4JC54"/>
<proteinExistence type="predicted"/>
<organism evidence="2 3">
    <name type="scientific">Fuscovulum blasticum DSM 2131</name>
    <dbReference type="NCBI Taxonomy" id="1188250"/>
    <lineage>
        <taxon>Bacteria</taxon>
        <taxon>Pseudomonadati</taxon>
        <taxon>Pseudomonadota</taxon>
        <taxon>Alphaproteobacteria</taxon>
        <taxon>Rhodobacterales</taxon>
        <taxon>Paracoccaceae</taxon>
        <taxon>Pseudogemmobacter</taxon>
    </lineage>
</organism>
<gene>
    <name evidence="2" type="ORF">C5F44_06260</name>
</gene>
<comment type="caution">
    <text evidence="2">The sequence shown here is derived from an EMBL/GenBank/DDBJ whole genome shotgun (WGS) entry which is preliminary data.</text>
</comment>
<name>A0A2T4JC54_FUSBL</name>
<feature type="chain" id="PRO_5015650520" evidence="1">
    <location>
        <begin position="21"/>
        <end position="159"/>
    </location>
</feature>
<accession>A0A2T4JC54</accession>
<reference evidence="2 3" key="1">
    <citation type="submission" date="2018-03" db="EMBL/GenBank/DDBJ databases">
        <title>Rhodobacter blasticus.</title>
        <authorList>
            <person name="Meyer T.E."/>
            <person name="Miller S."/>
            <person name="Lodha T."/>
            <person name="Gandham S."/>
            <person name="Chintalapati S."/>
            <person name="Chintalapati V.R."/>
        </authorList>
    </citation>
    <scope>NUCLEOTIDE SEQUENCE [LARGE SCALE GENOMIC DNA]</scope>
    <source>
        <strain evidence="2 3">DSM 2131</strain>
    </source>
</reference>
<keyword evidence="3" id="KW-1185">Reference proteome</keyword>
<feature type="signal peptide" evidence="1">
    <location>
        <begin position="1"/>
        <end position="20"/>
    </location>
</feature>
<evidence type="ECO:0000313" key="3">
    <source>
        <dbReference type="Proteomes" id="UP000241362"/>
    </source>
</evidence>
<protein>
    <submittedName>
        <fullName evidence="2">Uncharacterized protein</fullName>
    </submittedName>
</protein>